<evidence type="ECO:0000256" key="1">
    <source>
        <dbReference type="ARBA" id="ARBA00004123"/>
    </source>
</evidence>
<comment type="subcellular location">
    <subcellularLocation>
        <location evidence="2">Chromosome</location>
        <location evidence="2">Centromere</location>
        <location evidence="2">Kinetochore</location>
    </subcellularLocation>
    <subcellularLocation>
        <location evidence="1">Nucleus</location>
    </subcellularLocation>
</comment>
<organism evidence="12">
    <name type="scientific">Ditylum brightwellii</name>
    <dbReference type="NCBI Taxonomy" id="49249"/>
    <lineage>
        <taxon>Eukaryota</taxon>
        <taxon>Sar</taxon>
        <taxon>Stramenopiles</taxon>
        <taxon>Ochrophyta</taxon>
        <taxon>Bacillariophyta</taxon>
        <taxon>Mediophyceae</taxon>
        <taxon>Lithodesmiophycidae</taxon>
        <taxon>Lithodesmiales</taxon>
        <taxon>Lithodesmiaceae</taxon>
        <taxon>Ditylum</taxon>
    </lineage>
</organism>
<gene>
    <name evidence="12" type="ORF">DBRI00130_LOCUS12550</name>
</gene>
<feature type="region of interest" description="Disordered" evidence="11">
    <location>
        <begin position="128"/>
        <end position="152"/>
    </location>
</feature>
<feature type="compositionally biased region" description="Basic and acidic residues" evidence="11">
    <location>
        <begin position="128"/>
        <end position="143"/>
    </location>
</feature>
<keyword evidence="5" id="KW-0498">Mitosis</keyword>
<dbReference type="AlphaFoldDB" id="A0A7S4VJY8"/>
<protein>
    <submittedName>
        <fullName evidence="12">Uncharacterized protein</fullName>
    </submittedName>
</protein>
<proteinExistence type="predicted"/>
<evidence type="ECO:0000256" key="11">
    <source>
        <dbReference type="SAM" id="MobiDB-lite"/>
    </source>
</evidence>
<evidence type="ECO:0000256" key="4">
    <source>
        <dbReference type="ARBA" id="ARBA00022618"/>
    </source>
</evidence>
<evidence type="ECO:0000313" key="12">
    <source>
        <dbReference type="EMBL" id="CAE4602679.1"/>
    </source>
</evidence>
<name>A0A7S4VJY8_9STRA</name>
<feature type="coiled-coil region" evidence="10">
    <location>
        <begin position="167"/>
        <end position="208"/>
    </location>
</feature>
<evidence type="ECO:0000256" key="5">
    <source>
        <dbReference type="ARBA" id="ARBA00022776"/>
    </source>
</evidence>
<feature type="region of interest" description="Disordered" evidence="11">
    <location>
        <begin position="1"/>
        <end position="20"/>
    </location>
</feature>
<dbReference type="GO" id="GO:0005634">
    <property type="term" value="C:nucleus"/>
    <property type="evidence" value="ECO:0007669"/>
    <property type="project" value="UniProtKB-SubCell"/>
</dbReference>
<keyword evidence="4" id="KW-0132">Cell division</keyword>
<dbReference type="Pfam" id="PF03980">
    <property type="entry name" value="Nnf1"/>
    <property type="match status" value="1"/>
</dbReference>
<dbReference type="EMBL" id="HBNS01015634">
    <property type="protein sequence ID" value="CAE4602679.1"/>
    <property type="molecule type" value="Transcribed_RNA"/>
</dbReference>
<keyword evidence="3" id="KW-0158">Chromosome</keyword>
<accession>A0A7S4VJY8</accession>
<keyword evidence="8" id="KW-0131">Cell cycle</keyword>
<evidence type="ECO:0000256" key="10">
    <source>
        <dbReference type="SAM" id="Coils"/>
    </source>
</evidence>
<evidence type="ECO:0000256" key="7">
    <source>
        <dbReference type="ARBA" id="ARBA00023242"/>
    </source>
</evidence>
<evidence type="ECO:0000256" key="8">
    <source>
        <dbReference type="ARBA" id="ARBA00023306"/>
    </source>
</evidence>
<keyword evidence="10" id="KW-0175">Coiled coil</keyword>
<keyword evidence="9" id="KW-0137">Centromere</keyword>
<dbReference type="InterPro" id="IPR007128">
    <property type="entry name" value="PMF1/Nnf1"/>
</dbReference>
<keyword evidence="6" id="KW-0995">Kinetochore</keyword>
<dbReference type="GO" id="GO:0000444">
    <property type="term" value="C:MIS12/MIND type complex"/>
    <property type="evidence" value="ECO:0007669"/>
    <property type="project" value="InterPro"/>
</dbReference>
<dbReference type="GO" id="GO:0051301">
    <property type="term" value="P:cell division"/>
    <property type="evidence" value="ECO:0007669"/>
    <property type="project" value="UniProtKB-KW"/>
</dbReference>
<evidence type="ECO:0000256" key="2">
    <source>
        <dbReference type="ARBA" id="ARBA00004629"/>
    </source>
</evidence>
<keyword evidence="7" id="KW-0539">Nucleus</keyword>
<evidence type="ECO:0000256" key="3">
    <source>
        <dbReference type="ARBA" id="ARBA00022454"/>
    </source>
</evidence>
<sequence>MAEKAINANAPMESPSFKRRRSSIMKMPEAKRYKCLVDAIHKALSESRKSFDTRLAVALCYGENASIFAGGGDGGEDDATEILANLIDDVLERTNERVRNDIQNFLKNERVNEKLLKIEDIIDTYDKEEQQHAEAEESDRQSARDAAGQSKLPVGVTPDDILIYNSYQIKLKQKKQLLAQIASVEAEKEVIERQIEKGRNAILKATEEVTEKSNNIGRTADICSFSRAS</sequence>
<evidence type="ECO:0000256" key="6">
    <source>
        <dbReference type="ARBA" id="ARBA00022838"/>
    </source>
</evidence>
<evidence type="ECO:0000256" key="9">
    <source>
        <dbReference type="ARBA" id="ARBA00023328"/>
    </source>
</evidence>
<reference evidence="12" key="1">
    <citation type="submission" date="2021-01" db="EMBL/GenBank/DDBJ databases">
        <authorList>
            <person name="Corre E."/>
            <person name="Pelletier E."/>
            <person name="Niang G."/>
            <person name="Scheremetjew M."/>
            <person name="Finn R."/>
            <person name="Kale V."/>
            <person name="Holt S."/>
            <person name="Cochrane G."/>
            <person name="Meng A."/>
            <person name="Brown T."/>
            <person name="Cohen L."/>
        </authorList>
    </citation>
    <scope>NUCLEOTIDE SEQUENCE</scope>
    <source>
        <strain evidence="12">GSO104</strain>
    </source>
</reference>